<reference evidence="8 9" key="1">
    <citation type="journal article" date="2016" name="Sci. Rep.">
        <title>Peltaster fructicola genome reveals evolution from an invasive phytopathogen to an ectophytic parasite.</title>
        <authorList>
            <person name="Xu C."/>
            <person name="Chen H."/>
            <person name="Gleason M.L."/>
            <person name="Xu J.R."/>
            <person name="Liu H."/>
            <person name="Zhang R."/>
            <person name="Sun G."/>
        </authorList>
    </citation>
    <scope>NUCLEOTIDE SEQUENCE [LARGE SCALE GENOMIC DNA]</scope>
    <source>
        <strain evidence="8 9">LNHT1506</strain>
    </source>
</reference>
<dbReference type="InterPro" id="IPR006694">
    <property type="entry name" value="Fatty_acid_hydroxylase"/>
</dbReference>
<keyword evidence="4 6" id="KW-0472">Membrane</keyword>
<evidence type="ECO:0000256" key="1">
    <source>
        <dbReference type="ARBA" id="ARBA00004370"/>
    </source>
</evidence>
<evidence type="ECO:0000256" key="2">
    <source>
        <dbReference type="ARBA" id="ARBA00022692"/>
    </source>
</evidence>
<accession>A0A6H0Y5C9</accession>
<feature type="transmembrane region" description="Helical" evidence="6">
    <location>
        <begin position="139"/>
        <end position="160"/>
    </location>
</feature>
<keyword evidence="9" id="KW-1185">Reference proteome</keyword>
<dbReference type="EMBL" id="CP051143">
    <property type="protein sequence ID" value="QIX02131.1"/>
    <property type="molecule type" value="Genomic_DNA"/>
</dbReference>
<evidence type="ECO:0000256" key="4">
    <source>
        <dbReference type="ARBA" id="ARBA00023136"/>
    </source>
</evidence>
<proteinExistence type="predicted"/>
<keyword evidence="3 6" id="KW-1133">Transmembrane helix</keyword>
<feature type="transmembrane region" description="Helical" evidence="6">
    <location>
        <begin position="51"/>
        <end position="74"/>
    </location>
</feature>
<evidence type="ECO:0000313" key="9">
    <source>
        <dbReference type="Proteomes" id="UP000503462"/>
    </source>
</evidence>
<dbReference type="GO" id="GO:0008610">
    <property type="term" value="P:lipid biosynthetic process"/>
    <property type="evidence" value="ECO:0007669"/>
    <property type="project" value="InterPro"/>
</dbReference>
<dbReference type="InterPro" id="IPR050307">
    <property type="entry name" value="Sterol_Desaturase_Related"/>
</dbReference>
<dbReference type="AlphaFoldDB" id="A0A6H0Y5C9"/>
<dbReference type="Proteomes" id="UP000503462">
    <property type="component" value="Chromosome 5"/>
</dbReference>
<dbReference type="PANTHER" id="PTHR11863">
    <property type="entry name" value="STEROL DESATURASE"/>
    <property type="match status" value="1"/>
</dbReference>
<dbReference type="GO" id="GO:0016491">
    <property type="term" value="F:oxidoreductase activity"/>
    <property type="evidence" value="ECO:0007669"/>
    <property type="project" value="InterPro"/>
</dbReference>
<evidence type="ECO:0000256" key="3">
    <source>
        <dbReference type="ARBA" id="ARBA00022989"/>
    </source>
</evidence>
<feature type="region of interest" description="Disordered" evidence="5">
    <location>
        <begin position="355"/>
        <end position="407"/>
    </location>
</feature>
<keyword evidence="2 6" id="KW-0812">Transmembrane</keyword>
<protein>
    <recommendedName>
        <fullName evidence="7">Fatty acid hydroxylase domain-containing protein</fullName>
    </recommendedName>
</protein>
<dbReference type="GO" id="GO:0005506">
    <property type="term" value="F:iron ion binding"/>
    <property type="evidence" value="ECO:0007669"/>
    <property type="project" value="InterPro"/>
</dbReference>
<dbReference type="OrthoDB" id="408954at2759"/>
<feature type="domain" description="Fatty acid hydroxylase" evidence="7">
    <location>
        <begin position="191"/>
        <end position="327"/>
    </location>
</feature>
<evidence type="ECO:0000256" key="5">
    <source>
        <dbReference type="SAM" id="MobiDB-lite"/>
    </source>
</evidence>
<organism evidence="8 9">
    <name type="scientific">Peltaster fructicola</name>
    <dbReference type="NCBI Taxonomy" id="286661"/>
    <lineage>
        <taxon>Eukaryota</taxon>
        <taxon>Fungi</taxon>
        <taxon>Dikarya</taxon>
        <taxon>Ascomycota</taxon>
        <taxon>Pezizomycotina</taxon>
        <taxon>Dothideomycetes</taxon>
        <taxon>Dothideomycetes incertae sedis</taxon>
        <taxon>Peltaster</taxon>
    </lineage>
</organism>
<gene>
    <name evidence="8" type="ORF">AMS68_007648</name>
</gene>
<comment type="subcellular location">
    <subcellularLocation>
        <location evidence="1">Membrane</location>
    </subcellularLocation>
</comment>
<feature type="compositionally biased region" description="Basic residues" evidence="5">
    <location>
        <begin position="396"/>
        <end position="407"/>
    </location>
</feature>
<name>A0A6H0Y5C9_9PEZI</name>
<sequence>MTSLLSSAQSGLSYYNGYLDAFRWVLPHSVKDLYGTLVSQSARVISLPLPLLSFLALPFFGGTSTSISLVFFYLTWAAVVWSHGPLEVEIIGTLIVRLVFYLLPAIGFLAFDWTFPGTAKSIKTFGASALPHQLGRDRLLRILGVSCFNIGLTVLLQAALEILFTKVLHMRSLIKVSTILPMPLSILQDFLRAFVVRGLLHYWSHRYLLHHGKQPLSKWHATWQHSVRLPFSLVATYDHPACYVVGQFLPTILPAYLFRFHVITLQLYLALVSLEQLLIYSGYSVLPSRIILGGMARRVDAHFLTFYQARKATNFGHWGVLDLVFGTSCKDTDDLVTDIQSEASKHRLKERASAAIEGAKTGVDEDENARSRLRKRSQKDSATSDDAEDSTVKSSGPRRKLTRNRKQ</sequence>
<evidence type="ECO:0000256" key="6">
    <source>
        <dbReference type="SAM" id="Phobius"/>
    </source>
</evidence>
<feature type="transmembrane region" description="Helical" evidence="6">
    <location>
        <begin position="94"/>
        <end position="115"/>
    </location>
</feature>
<dbReference type="Pfam" id="PF04116">
    <property type="entry name" value="FA_hydroxylase"/>
    <property type="match status" value="1"/>
</dbReference>
<evidence type="ECO:0000259" key="7">
    <source>
        <dbReference type="Pfam" id="PF04116"/>
    </source>
</evidence>
<evidence type="ECO:0000313" key="8">
    <source>
        <dbReference type="EMBL" id="QIX02131.1"/>
    </source>
</evidence>
<dbReference type="GO" id="GO:0016020">
    <property type="term" value="C:membrane"/>
    <property type="evidence" value="ECO:0007669"/>
    <property type="project" value="UniProtKB-SubCell"/>
</dbReference>